<reference evidence="1 2" key="1">
    <citation type="submission" date="2019-02" db="EMBL/GenBank/DDBJ databases">
        <authorList>
            <person name="Chmielewski D.G."/>
            <person name="Klyczek K."/>
            <person name="Garlena R.A."/>
            <person name="Russell D.A."/>
            <person name="Pope W.H."/>
            <person name="Jacobs-Sera D."/>
            <person name="Hatfull G.F."/>
        </authorList>
    </citation>
    <scope>NUCLEOTIDE SEQUENCE [LARGE SCALE GENOMIC DNA]</scope>
</reference>
<evidence type="ECO:0000313" key="1">
    <source>
        <dbReference type="EMBL" id="QBP31834.1"/>
    </source>
</evidence>
<accession>A0A482JGJ0</accession>
<gene>
    <name evidence="1" type="primary">59</name>
    <name evidence="1" type="ORF">SEA_NIMI13_59</name>
</gene>
<organism evidence="1 2">
    <name type="scientific">Gordonia phage Nimi13</name>
    <dbReference type="NCBI Taxonomy" id="2517933"/>
    <lineage>
        <taxon>Viruses</taxon>
        <taxon>Duplodnaviria</taxon>
        <taxon>Heunggongvirae</taxon>
        <taxon>Uroviricota</taxon>
        <taxon>Caudoviricetes</taxon>
        <taxon>Woesvirus</taxon>
        <taxon>Woesvirus woes</taxon>
    </lineage>
</organism>
<sequence>MKREPSLWRRFPFHSAHRTEETMASESLEERFKNFVDQLNEEQRDSLRKLLETTAVTAWTEAERESKRRQYNLEKTGIRSDTHTCRGCGIDFVSFEEAVNTLDRDGGCVGCFHKTKWG</sequence>
<proteinExistence type="predicted"/>
<evidence type="ECO:0000313" key="2">
    <source>
        <dbReference type="Proteomes" id="UP000295461"/>
    </source>
</evidence>
<protein>
    <submittedName>
        <fullName evidence="1">Uncharacterized protein</fullName>
    </submittedName>
</protein>
<dbReference type="EMBL" id="MK494121">
    <property type="protein sequence ID" value="QBP31834.1"/>
    <property type="molecule type" value="Genomic_DNA"/>
</dbReference>
<name>A0A482JGJ0_9CAUD</name>
<dbReference type="Proteomes" id="UP000295461">
    <property type="component" value="Segment"/>
</dbReference>